<dbReference type="InterPro" id="IPR023614">
    <property type="entry name" value="Porin_dom_sf"/>
</dbReference>
<name>A0A2U0U736_9BACT</name>
<gene>
    <name evidence="2" type="ORF">C7379_1125</name>
</gene>
<dbReference type="InterPro" id="IPR010870">
    <property type="entry name" value="Porin_O/P"/>
</dbReference>
<protein>
    <submittedName>
        <fullName evidence="2">Phosphate-selective porin O/P</fullName>
    </submittedName>
</protein>
<sequence>MKKINLLAIFMCIASGVWAQERENYAPAISGTLRGKYEYQTKENEARFQVRTARVSVHGNVTPKVEYKAEIDLCDKGVIKMLDAYTRLQPWQYFDFTIGQMRVPFTIDAHRSPHQQYFANRSFIAKQVGNVRDVGAMVGYDVHVGFPIRLQAGIFNGSGLTHQRDFWTKGINYSAKAQFFFPFNIDLTASVQKIVPDHFTVVMYDVGLTGHYRNFLAEVEYLYKTYEHDAYKDVHAVDAFVNYDIPVKNRKSFIRKVSPLLRYDFMTDHSDGRRYLDGALNQTGKLVTNDYQRHRLTGGVTLSLGTPFVSDIRINYEKYFYRHDGIPKTSERDKIVVEFMTHF</sequence>
<proteinExistence type="predicted"/>
<dbReference type="RefSeq" id="WP_116616662.1">
    <property type="nucleotide sequence ID" value="NZ_QENY01000012.1"/>
</dbReference>
<dbReference type="Proteomes" id="UP000245870">
    <property type="component" value="Unassembled WGS sequence"/>
</dbReference>
<reference evidence="2 3" key="1">
    <citation type="submission" date="2018-05" db="EMBL/GenBank/DDBJ databases">
        <title>Genomic Encyclopedia of Type Strains, Phase IV (KMG-IV): sequencing the most valuable type-strain genomes for metagenomic binning, comparative biology and taxonomic classification.</title>
        <authorList>
            <person name="Goeker M."/>
        </authorList>
    </citation>
    <scope>NUCLEOTIDE SEQUENCE [LARGE SCALE GENOMIC DNA]</scope>
    <source>
        <strain evidence="2 3">DSM 100333</strain>
    </source>
</reference>
<evidence type="ECO:0000313" key="3">
    <source>
        <dbReference type="Proteomes" id="UP000245870"/>
    </source>
</evidence>
<comment type="caution">
    <text evidence="2">The sequence shown here is derived from an EMBL/GenBank/DDBJ whole genome shotgun (WGS) entry which is preliminary data.</text>
</comment>
<keyword evidence="1" id="KW-0732">Signal</keyword>
<evidence type="ECO:0000256" key="1">
    <source>
        <dbReference type="SAM" id="SignalP"/>
    </source>
</evidence>
<accession>A0A2U0U736</accession>
<evidence type="ECO:0000313" key="2">
    <source>
        <dbReference type="EMBL" id="PVX53424.1"/>
    </source>
</evidence>
<feature type="chain" id="PRO_5015787676" evidence="1">
    <location>
        <begin position="20"/>
        <end position="343"/>
    </location>
</feature>
<keyword evidence="3" id="KW-1185">Reference proteome</keyword>
<dbReference type="Pfam" id="PF07396">
    <property type="entry name" value="Porin_O_P"/>
    <property type="match status" value="1"/>
</dbReference>
<organism evidence="2 3">
    <name type="scientific">Hallella colorans</name>
    <dbReference type="NCBI Taxonomy" id="1703337"/>
    <lineage>
        <taxon>Bacteria</taxon>
        <taxon>Pseudomonadati</taxon>
        <taxon>Bacteroidota</taxon>
        <taxon>Bacteroidia</taxon>
        <taxon>Bacteroidales</taxon>
        <taxon>Prevotellaceae</taxon>
        <taxon>Hallella</taxon>
    </lineage>
</organism>
<dbReference type="Gene3D" id="2.40.160.10">
    <property type="entry name" value="Porin"/>
    <property type="match status" value="1"/>
</dbReference>
<dbReference type="AlphaFoldDB" id="A0A2U0U736"/>
<dbReference type="SUPFAM" id="SSF56935">
    <property type="entry name" value="Porins"/>
    <property type="match status" value="1"/>
</dbReference>
<dbReference type="EMBL" id="QENY01000012">
    <property type="protein sequence ID" value="PVX53424.1"/>
    <property type="molecule type" value="Genomic_DNA"/>
</dbReference>
<feature type="signal peptide" evidence="1">
    <location>
        <begin position="1"/>
        <end position="19"/>
    </location>
</feature>
<dbReference type="OrthoDB" id="1004895at2"/>